<proteinExistence type="predicted"/>
<dbReference type="SUPFAM" id="SSF102114">
    <property type="entry name" value="Radical SAM enzymes"/>
    <property type="match status" value="1"/>
</dbReference>
<dbReference type="InterPro" id="IPR023885">
    <property type="entry name" value="4Fe4S-binding_SPASM_dom"/>
</dbReference>
<reference evidence="2" key="1">
    <citation type="journal article" date="2015" name="Nature">
        <title>Complex archaea that bridge the gap between prokaryotes and eukaryotes.</title>
        <authorList>
            <person name="Spang A."/>
            <person name="Saw J.H."/>
            <person name="Jorgensen S.L."/>
            <person name="Zaremba-Niedzwiedzka K."/>
            <person name="Martijn J."/>
            <person name="Lind A.E."/>
            <person name="van Eijk R."/>
            <person name="Schleper C."/>
            <person name="Guy L."/>
            <person name="Ettema T.J."/>
        </authorList>
    </citation>
    <scope>NUCLEOTIDE SEQUENCE</scope>
</reference>
<sequence>KIGLGVSSLNEFYQKYKKPYINYCKQFWTSPQITWNGKLIGCVYNKFDDFGNVFETSLKKCINSDKYKNTKLVLLGIKETTENPICKNCIMYKYLQNKPIKKLDIITNVNIR</sequence>
<protein>
    <recommendedName>
        <fullName evidence="1">4Fe4S-binding SPASM domain-containing protein</fullName>
    </recommendedName>
</protein>
<dbReference type="InterPro" id="IPR013785">
    <property type="entry name" value="Aldolase_TIM"/>
</dbReference>
<name>A0A0F9HV08_9ZZZZ</name>
<dbReference type="EMBL" id="LAZR01014037">
    <property type="protein sequence ID" value="KKM19236.1"/>
    <property type="molecule type" value="Genomic_DNA"/>
</dbReference>
<feature type="domain" description="4Fe4S-binding SPASM" evidence="1">
    <location>
        <begin position="24"/>
        <end position="89"/>
    </location>
</feature>
<organism evidence="2">
    <name type="scientific">marine sediment metagenome</name>
    <dbReference type="NCBI Taxonomy" id="412755"/>
    <lineage>
        <taxon>unclassified sequences</taxon>
        <taxon>metagenomes</taxon>
        <taxon>ecological metagenomes</taxon>
    </lineage>
</organism>
<feature type="non-terminal residue" evidence="2">
    <location>
        <position position="1"/>
    </location>
</feature>
<dbReference type="Gene3D" id="3.20.20.70">
    <property type="entry name" value="Aldolase class I"/>
    <property type="match status" value="1"/>
</dbReference>
<accession>A0A0F9HV08</accession>
<evidence type="ECO:0000313" key="2">
    <source>
        <dbReference type="EMBL" id="KKM19236.1"/>
    </source>
</evidence>
<evidence type="ECO:0000259" key="1">
    <source>
        <dbReference type="Pfam" id="PF13186"/>
    </source>
</evidence>
<gene>
    <name evidence="2" type="ORF">LCGC14_1657720</name>
</gene>
<dbReference type="Pfam" id="PF13186">
    <property type="entry name" value="SPASM"/>
    <property type="match status" value="1"/>
</dbReference>
<comment type="caution">
    <text evidence="2">The sequence shown here is derived from an EMBL/GenBank/DDBJ whole genome shotgun (WGS) entry which is preliminary data.</text>
</comment>
<dbReference type="InterPro" id="IPR058240">
    <property type="entry name" value="rSAM_sf"/>
</dbReference>
<dbReference type="AlphaFoldDB" id="A0A0F9HV08"/>